<dbReference type="EMBL" id="CM037157">
    <property type="protein sequence ID" value="KAH7848362.1"/>
    <property type="molecule type" value="Genomic_DNA"/>
</dbReference>
<name>A0ACB7Y5H7_9ERIC</name>
<comment type="caution">
    <text evidence="1">The sequence shown here is derived from an EMBL/GenBank/DDBJ whole genome shotgun (WGS) entry which is preliminary data.</text>
</comment>
<sequence length="446" mass="48956">MMRHGPFPGSSPAGHRAMEPLPPPERLEAKIHVQVAEIERLAGDNHRLAATHGALRQDLAAAQQEIQRLRAHIKSVQTEGDIQIRVLLEKIAKMEFDIRAGESVKKELQQAHMEAQGLVAARQELTAQIRQATVELDQARADLKKLPEMHAELDSLRQEHQRLRTTFEYEKGLNIDKVQQMQAMEKNLVGMAREVEKLHTEVLNVEKRAHAPIPYGGPYMRPDSLYPPMHGGGAYAETHGGLHSQKGLGVGVEGIIPYGGGGGAPLPIGGGAPMWGGAYDAHLPRRALLHVGIAAIAGFFQFGSELNFQTQFAWLIPSVELVKLLIVYELYIFGAILKLCCSLLNDGTYCLAAASVLFVAFGGILLLFCYLLLLLPLLFCFLSNSLSLSSTVHIADPLGIQKTEREKRYRNDVDFSVASCFAGGVCRCSNVDDVFVEERKPSANST</sequence>
<evidence type="ECO:0000313" key="1">
    <source>
        <dbReference type="EMBL" id="KAH7848362.1"/>
    </source>
</evidence>
<evidence type="ECO:0000313" key="2">
    <source>
        <dbReference type="Proteomes" id="UP000828048"/>
    </source>
</evidence>
<proteinExistence type="predicted"/>
<keyword evidence="2" id="KW-1185">Reference proteome</keyword>
<reference evidence="1 2" key="1">
    <citation type="journal article" date="2021" name="Hortic Res">
        <title>High-quality reference genome and annotation aids understanding of berry development for evergreen blueberry (Vaccinium darrowii).</title>
        <authorList>
            <person name="Yu J."/>
            <person name="Hulse-Kemp A.M."/>
            <person name="Babiker E."/>
            <person name="Staton M."/>
        </authorList>
    </citation>
    <scope>NUCLEOTIDE SEQUENCE [LARGE SCALE GENOMIC DNA]</scope>
    <source>
        <strain evidence="2">cv. NJ 8807/NJ 8810</strain>
        <tissue evidence="1">Young leaf</tissue>
    </source>
</reference>
<gene>
    <name evidence="1" type="ORF">Vadar_001949</name>
</gene>
<dbReference type="Proteomes" id="UP000828048">
    <property type="component" value="Chromosome 7"/>
</dbReference>
<organism evidence="1 2">
    <name type="scientific">Vaccinium darrowii</name>
    <dbReference type="NCBI Taxonomy" id="229202"/>
    <lineage>
        <taxon>Eukaryota</taxon>
        <taxon>Viridiplantae</taxon>
        <taxon>Streptophyta</taxon>
        <taxon>Embryophyta</taxon>
        <taxon>Tracheophyta</taxon>
        <taxon>Spermatophyta</taxon>
        <taxon>Magnoliopsida</taxon>
        <taxon>eudicotyledons</taxon>
        <taxon>Gunneridae</taxon>
        <taxon>Pentapetalae</taxon>
        <taxon>asterids</taxon>
        <taxon>Ericales</taxon>
        <taxon>Ericaceae</taxon>
        <taxon>Vaccinioideae</taxon>
        <taxon>Vaccinieae</taxon>
        <taxon>Vaccinium</taxon>
    </lineage>
</organism>
<protein>
    <submittedName>
        <fullName evidence="1">Uncharacterized protein</fullName>
    </submittedName>
</protein>
<accession>A0ACB7Y5H7</accession>